<evidence type="ECO:0000256" key="1">
    <source>
        <dbReference type="ARBA" id="ARBA00004170"/>
    </source>
</evidence>
<keyword evidence="2" id="KW-0808">Transferase</keyword>
<dbReference type="GO" id="GO:0047184">
    <property type="term" value="F:1-acylglycerophosphocholine O-acyltransferase activity"/>
    <property type="evidence" value="ECO:0007669"/>
    <property type="project" value="TreeGrafter"/>
</dbReference>
<dbReference type="OMA" id="DNIEMGE"/>
<comment type="subcellular location">
    <subcellularLocation>
        <location evidence="1">Membrane</location>
        <topology evidence="1">Peripheral membrane protein</topology>
    </subcellularLocation>
</comment>
<dbReference type="GO" id="GO:0031966">
    <property type="term" value="C:mitochondrial membrane"/>
    <property type="evidence" value="ECO:0007669"/>
    <property type="project" value="TreeGrafter"/>
</dbReference>
<gene>
    <name evidence="7" type="ORF">LLEC1_00314</name>
</gene>
<evidence type="ECO:0000313" key="8">
    <source>
        <dbReference type="Proteomes" id="UP000243081"/>
    </source>
</evidence>
<keyword evidence="5" id="KW-0012">Acyltransferase</keyword>
<keyword evidence="3" id="KW-0443">Lipid metabolism</keyword>
<evidence type="ECO:0000256" key="2">
    <source>
        <dbReference type="ARBA" id="ARBA00022679"/>
    </source>
</evidence>
<name>A0A179ICE0_CORDF</name>
<dbReference type="PRINTS" id="PR00979">
    <property type="entry name" value="TAFAZZIN"/>
</dbReference>
<evidence type="ECO:0000256" key="5">
    <source>
        <dbReference type="ARBA" id="ARBA00023315"/>
    </source>
</evidence>
<keyword evidence="8" id="KW-1185">Reference proteome</keyword>
<keyword evidence="4" id="KW-0472">Membrane</keyword>
<accession>A0A179ICE0</accession>
<protein>
    <recommendedName>
        <fullName evidence="6">Tafazzin family protein</fullName>
    </recommendedName>
</protein>
<dbReference type="InterPro" id="IPR000872">
    <property type="entry name" value="Tafazzin"/>
</dbReference>
<proteinExistence type="inferred from homology"/>
<dbReference type="OrthoDB" id="193467at2759"/>
<dbReference type="EMBL" id="LUKN01001745">
    <property type="protein sequence ID" value="OAR00348.1"/>
    <property type="molecule type" value="Genomic_DNA"/>
</dbReference>
<dbReference type="GO" id="GO:0035965">
    <property type="term" value="P:cardiolipin acyl-chain remodeling"/>
    <property type="evidence" value="ECO:0007669"/>
    <property type="project" value="TreeGrafter"/>
</dbReference>
<sequence length="233" mass="25890">MSGSSSPSSPPPLRRGLGWRLGSTAVMASVGAVCRGFLYAFNTVEVTGLQNLLGALDRRKTQGKDRGLITVCNHLAVCVAKCCSRVNRVDDPLIWGILPMRYTFDVENLRWSLAAHDICFKNRAPRPTDCQADPFPSLTSAFFNLGQTLPTHRLWHSELGGLKTDEELRHGPEALQLRTELAKAVREEILKMRATLGLPKEEDDTAALAETWDKEPNKRRFKSPVDGSLVNRH</sequence>
<comment type="similarity">
    <text evidence="6">Belongs to the taffazin family.</text>
</comment>
<evidence type="ECO:0000256" key="4">
    <source>
        <dbReference type="ARBA" id="ARBA00023136"/>
    </source>
</evidence>
<dbReference type="AlphaFoldDB" id="A0A179ICE0"/>
<comment type="caution">
    <text evidence="7">The sequence shown here is derived from an EMBL/GenBank/DDBJ whole genome shotgun (WGS) entry which is preliminary data.</text>
</comment>
<reference evidence="7 8" key="1">
    <citation type="submission" date="2016-03" db="EMBL/GenBank/DDBJ databases">
        <title>Fine-scale spatial genetic structure of a fungal parasite of coffee scale insects.</title>
        <authorList>
            <person name="Jackson D."/>
            <person name="Zemenick K.A."/>
            <person name="Malloure B."/>
            <person name="Quandt C.A."/>
            <person name="James T.Y."/>
        </authorList>
    </citation>
    <scope>NUCLEOTIDE SEQUENCE [LARGE SCALE GENOMIC DNA]</scope>
    <source>
        <strain evidence="7 8">UM487</strain>
    </source>
</reference>
<evidence type="ECO:0000313" key="7">
    <source>
        <dbReference type="EMBL" id="OAR00348.1"/>
    </source>
</evidence>
<evidence type="ECO:0000256" key="6">
    <source>
        <dbReference type="RuleBase" id="RU365062"/>
    </source>
</evidence>
<organism evidence="7 8">
    <name type="scientific">Cordyceps confragosa</name>
    <name type="common">Lecanicillium lecanii</name>
    <dbReference type="NCBI Taxonomy" id="2714763"/>
    <lineage>
        <taxon>Eukaryota</taxon>
        <taxon>Fungi</taxon>
        <taxon>Dikarya</taxon>
        <taxon>Ascomycota</taxon>
        <taxon>Pezizomycotina</taxon>
        <taxon>Sordariomycetes</taxon>
        <taxon>Hypocreomycetidae</taxon>
        <taxon>Hypocreales</taxon>
        <taxon>Cordycipitaceae</taxon>
        <taxon>Akanthomyces</taxon>
    </lineage>
</organism>
<dbReference type="PANTHER" id="PTHR12497">
    <property type="entry name" value="TAZ PROTEIN TAFAZZIN"/>
    <property type="match status" value="1"/>
</dbReference>
<dbReference type="Proteomes" id="UP000243081">
    <property type="component" value="Unassembled WGS sequence"/>
</dbReference>
<dbReference type="PANTHER" id="PTHR12497:SF0">
    <property type="entry name" value="TAFAZZIN"/>
    <property type="match status" value="1"/>
</dbReference>
<dbReference type="GO" id="GO:0007007">
    <property type="term" value="P:inner mitochondrial membrane organization"/>
    <property type="evidence" value="ECO:0007669"/>
    <property type="project" value="TreeGrafter"/>
</dbReference>
<evidence type="ECO:0000256" key="3">
    <source>
        <dbReference type="ARBA" id="ARBA00023098"/>
    </source>
</evidence>